<evidence type="ECO:0000259" key="2">
    <source>
        <dbReference type="SMART" id="SM00254"/>
    </source>
</evidence>
<dbReference type="EMBL" id="JAWDGP010006242">
    <property type="protein sequence ID" value="KAK3744854.1"/>
    <property type="molecule type" value="Genomic_DNA"/>
</dbReference>
<dbReference type="SMART" id="SM00254">
    <property type="entry name" value="ShKT"/>
    <property type="match status" value="1"/>
</dbReference>
<keyword evidence="4" id="KW-1185">Reference proteome</keyword>
<sequence>MTCSITFLYVNFGILMLSTAEVVTPAPRPCADAPAIDCSLEGMCSDTEFASLLCPVSCGRCSNLVADCSSSEGFYCFTHPEVCSDLELAVIMCPFMCGFCRDGALTMEPPPSTTAPVSATTTPDSSLPVCPTCVGASHTMDCLSNLQVCTKNQVCKGTVDDWKLTMRCTSPLVCGFEELQSTRNCTSGEAFAPHEHCTLCCQGDECSRDLGLVQEGLDKIPSVLHCPSCENERDPRVCADRIVPCSVGDTVCDIVNDNGAFTAKCGDQNQCTESSVGGNNCRLNVGVCSFCCQTSECLSRALAVGLSSPLPDPSATSQTASCVDADFYPCQFAQAVACSDEDMSLTVCPVTCVRALKSLQTSSSDNDQTWRYGEKFRNEMELSHVLCKRVVLSVASPVFAQMLTVLGAERLLHNSSATSGHLGQHCKVEVVAVLATLNGFQLLIIIV</sequence>
<dbReference type="Proteomes" id="UP001283361">
    <property type="component" value="Unassembled WGS sequence"/>
</dbReference>
<reference evidence="3" key="1">
    <citation type="journal article" date="2023" name="G3 (Bethesda)">
        <title>A reference genome for the long-term kleptoplast-retaining sea slug Elysia crispata morphotype clarki.</title>
        <authorList>
            <person name="Eastman K.E."/>
            <person name="Pendleton A.L."/>
            <person name="Shaikh M.A."/>
            <person name="Suttiyut T."/>
            <person name="Ogas R."/>
            <person name="Tomko P."/>
            <person name="Gavelis G."/>
            <person name="Widhalm J.R."/>
            <person name="Wisecaver J.H."/>
        </authorList>
    </citation>
    <scope>NUCLEOTIDE SEQUENCE</scope>
    <source>
        <strain evidence="3">ECLA1</strain>
    </source>
</reference>
<feature type="chain" id="PRO_5041998815" description="ShKT domain-containing protein" evidence="1">
    <location>
        <begin position="21"/>
        <end position="447"/>
    </location>
</feature>
<gene>
    <name evidence="3" type="ORF">RRG08_050792</name>
</gene>
<protein>
    <recommendedName>
        <fullName evidence="2">ShKT domain-containing protein</fullName>
    </recommendedName>
</protein>
<evidence type="ECO:0000313" key="4">
    <source>
        <dbReference type="Proteomes" id="UP001283361"/>
    </source>
</evidence>
<feature type="domain" description="ShKT" evidence="2">
    <location>
        <begin position="29"/>
        <end position="62"/>
    </location>
</feature>
<name>A0AAE0YH58_9GAST</name>
<dbReference type="AlphaFoldDB" id="A0AAE0YH58"/>
<proteinExistence type="predicted"/>
<organism evidence="3 4">
    <name type="scientific">Elysia crispata</name>
    <name type="common">lettuce slug</name>
    <dbReference type="NCBI Taxonomy" id="231223"/>
    <lineage>
        <taxon>Eukaryota</taxon>
        <taxon>Metazoa</taxon>
        <taxon>Spiralia</taxon>
        <taxon>Lophotrochozoa</taxon>
        <taxon>Mollusca</taxon>
        <taxon>Gastropoda</taxon>
        <taxon>Heterobranchia</taxon>
        <taxon>Euthyneura</taxon>
        <taxon>Panpulmonata</taxon>
        <taxon>Sacoglossa</taxon>
        <taxon>Placobranchoidea</taxon>
        <taxon>Plakobranchidae</taxon>
        <taxon>Elysia</taxon>
    </lineage>
</organism>
<evidence type="ECO:0000313" key="3">
    <source>
        <dbReference type="EMBL" id="KAK3744854.1"/>
    </source>
</evidence>
<feature type="signal peptide" evidence="1">
    <location>
        <begin position="1"/>
        <end position="20"/>
    </location>
</feature>
<dbReference type="InterPro" id="IPR003582">
    <property type="entry name" value="ShKT_dom"/>
</dbReference>
<accession>A0AAE0YH58</accession>
<keyword evidence="1" id="KW-0732">Signal</keyword>
<comment type="caution">
    <text evidence="3">The sequence shown here is derived from an EMBL/GenBank/DDBJ whole genome shotgun (WGS) entry which is preliminary data.</text>
</comment>
<evidence type="ECO:0000256" key="1">
    <source>
        <dbReference type="SAM" id="SignalP"/>
    </source>
</evidence>